<keyword evidence="2" id="KW-0645">Protease</keyword>
<name>A0ABW0SPJ2_9GAMM</name>
<feature type="domain" description="Peptidase M15A C-terminal" evidence="1">
    <location>
        <begin position="68"/>
        <end position="136"/>
    </location>
</feature>
<reference evidence="3" key="1">
    <citation type="journal article" date="2019" name="Int. J. Syst. Evol. Microbiol.">
        <title>The Global Catalogue of Microorganisms (GCM) 10K type strain sequencing project: providing services to taxonomists for standard genome sequencing and annotation.</title>
        <authorList>
            <consortium name="The Broad Institute Genomics Platform"/>
            <consortium name="The Broad Institute Genome Sequencing Center for Infectious Disease"/>
            <person name="Wu L."/>
            <person name="Ma J."/>
        </authorList>
    </citation>
    <scope>NUCLEOTIDE SEQUENCE [LARGE SCALE GENOMIC DNA]</scope>
    <source>
        <strain evidence="3">KACC 11407</strain>
    </source>
</reference>
<dbReference type="Pfam" id="PF08291">
    <property type="entry name" value="Peptidase_M15_3"/>
    <property type="match status" value="1"/>
</dbReference>
<evidence type="ECO:0000313" key="3">
    <source>
        <dbReference type="Proteomes" id="UP001596036"/>
    </source>
</evidence>
<dbReference type="InterPro" id="IPR013230">
    <property type="entry name" value="Peptidase_M15A_C"/>
</dbReference>
<dbReference type="Proteomes" id="UP001596036">
    <property type="component" value="Unassembled WGS sequence"/>
</dbReference>
<dbReference type="RefSeq" id="WP_386755071.1">
    <property type="nucleotide sequence ID" value="NZ_JBHSNM010000003.1"/>
</dbReference>
<dbReference type="SUPFAM" id="SSF55166">
    <property type="entry name" value="Hedgehog/DD-peptidase"/>
    <property type="match status" value="1"/>
</dbReference>
<keyword evidence="2" id="KW-0121">Carboxypeptidase</keyword>
<evidence type="ECO:0000313" key="2">
    <source>
        <dbReference type="EMBL" id="MFC5570634.1"/>
    </source>
</evidence>
<proteinExistence type="predicted"/>
<sequence length="163" mass="18901">MRAYETYLRSQGVDGILATRELLRTGRRWRHCRVDEFSVPPRELWPRMVATLVLVRDLQRRGLLRAPHVASGWRSESFNRCEGGSLRSRHLDNAAIDFDIEPADDDGERLCRFWRESGPHVKFGLGFYSSNRIHVDTAGFRTWGYDHHRSTSLCLRDAGRTDS</sequence>
<dbReference type="GO" id="GO:0004180">
    <property type="term" value="F:carboxypeptidase activity"/>
    <property type="evidence" value="ECO:0007669"/>
    <property type="project" value="UniProtKB-KW"/>
</dbReference>
<comment type="caution">
    <text evidence="2">The sequence shown here is derived from an EMBL/GenBank/DDBJ whole genome shotgun (WGS) entry which is preliminary data.</text>
</comment>
<dbReference type="Gene3D" id="3.30.1380.10">
    <property type="match status" value="1"/>
</dbReference>
<organism evidence="2 3">
    <name type="scientific">Lysobacter yangpyeongensis</name>
    <dbReference type="NCBI Taxonomy" id="346182"/>
    <lineage>
        <taxon>Bacteria</taxon>
        <taxon>Pseudomonadati</taxon>
        <taxon>Pseudomonadota</taxon>
        <taxon>Gammaproteobacteria</taxon>
        <taxon>Lysobacterales</taxon>
        <taxon>Lysobacteraceae</taxon>
        <taxon>Lysobacter</taxon>
    </lineage>
</organism>
<dbReference type="InterPro" id="IPR009045">
    <property type="entry name" value="Zn_M74/Hedgehog-like"/>
</dbReference>
<evidence type="ECO:0000259" key="1">
    <source>
        <dbReference type="Pfam" id="PF08291"/>
    </source>
</evidence>
<keyword evidence="3" id="KW-1185">Reference proteome</keyword>
<protein>
    <submittedName>
        <fullName evidence="2">D-Ala-D-Ala carboxypeptidase family metallohydrolase</fullName>
    </submittedName>
</protein>
<gene>
    <name evidence="2" type="ORF">ACFPN1_11240</name>
</gene>
<keyword evidence="2" id="KW-0378">Hydrolase</keyword>
<accession>A0ABW0SPJ2</accession>
<dbReference type="EMBL" id="JBHSNM010000003">
    <property type="protein sequence ID" value="MFC5570634.1"/>
    <property type="molecule type" value="Genomic_DNA"/>
</dbReference>